<sequence>MQGHAGKGNHADTQRKQCKQVAPFTCDKVNADVVVLDGGGLGGQSAIAVLQRLLEILHNITRCVGAEIVSGVPVDLIDHHAGGAAVNGRLQAGVGNIRDFIQVTHFGALGRCGVRGLVKCVPLRGHDGLGRLELEQHVGVCKVLLPGARTALVKGGNFVKDIGVDFAQHIVTGNRDGLLLAAPVTTEDDGGFETGVKVGLGLLCQLVIGGKLGRGQVCFGILVRVLLDLGFGEAFAKRVVQNVDLHIVQGQQAGVHIHDSGSVFGPLRVADHANAGLVDIVEGAHILQRVIQAVRRVAEVRRFRCARTVGRHA</sequence>
<dbReference type="AlphaFoldDB" id="A0A645AMB1"/>
<gene>
    <name evidence="1" type="ORF">SDC9_97507</name>
</gene>
<name>A0A645AMB1_9ZZZZ</name>
<protein>
    <submittedName>
        <fullName evidence="1">Uncharacterized protein</fullName>
    </submittedName>
</protein>
<evidence type="ECO:0000313" key="1">
    <source>
        <dbReference type="EMBL" id="MPM50764.1"/>
    </source>
</evidence>
<reference evidence="1" key="1">
    <citation type="submission" date="2019-08" db="EMBL/GenBank/DDBJ databases">
        <authorList>
            <person name="Kucharzyk K."/>
            <person name="Murdoch R.W."/>
            <person name="Higgins S."/>
            <person name="Loffler F."/>
        </authorList>
    </citation>
    <scope>NUCLEOTIDE SEQUENCE</scope>
</reference>
<comment type="caution">
    <text evidence="1">The sequence shown here is derived from an EMBL/GenBank/DDBJ whole genome shotgun (WGS) entry which is preliminary data.</text>
</comment>
<organism evidence="1">
    <name type="scientific">bioreactor metagenome</name>
    <dbReference type="NCBI Taxonomy" id="1076179"/>
    <lineage>
        <taxon>unclassified sequences</taxon>
        <taxon>metagenomes</taxon>
        <taxon>ecological metagenomes</taxon>
    </lineage>
</organism>
<proteinExistence type="predicted"/>
<dbReference type="EMBL" id="VSSQ01013115">
    <property type="protein sequence ID" value="MPM50764.1"/>
    <property type="molecule type" value="Genomic_DNA"/>
</dbReference>
<accession>A0A645AMB1</accession>